<gene>
    <name evidence="1" type="ORF">AB0E65_11555</name>
</gene>
<dbReference type="EMBL" id="JBEZUR010000013">
    <property type="protein sequence ID" value="MEU3554838.1"/>
    <property type="molecule type" value="Genomic_DNA"/>
</dbReference>
<proteinExistence type="predicted"/>
<sequence length="241" mass="24968">MSTFSIDPVFHGPPASANGGYACGTLAGLAEAAGHLTGPAAVTLHLPVPLDTPLEYRVAGRRGHAWHGEDVVASVASAHGEIPDPAPVTVEQAGRAQAAFDGSGHPFPTCFACGTQRPGTGLGLRPGPVEGRPYTVACTWTPAPWSAGSDGLVPPEIVWSALDCPGGWTTDPVRRPRLLGRMTAEIRALPPAGQTCVVVAELERTEERTALNTTALYDGRTGTLLAKASALWIAVDLATVR</sequence>
<organism evidence="1 2">
    <name type="scientific">Streptomyces fragilis</name>
    <dbReference type="NCBI Taxonomy" id="67301"/>
    <lineage>
        <taxon>Bacteria</taxon>
        <taxon>Bacillati</taxon>
        <taxon>Actinomycetota</taxon>
        <taxon>Actinomycetes</taxon>
        <taxon>Kitasatosporales</taxon>
        <taxon>Streptomycetaceae</taxon>
        <taxon>Streptomyces</taxon>
    </lineage>
</organism>
<dbReference type="SUPFAM" id="SSF54637">
    <property type="entry name" value="Thioesterase/thiol ester dehydrase-isomerase"/>
    <property type="match status" value="1"/>
</dbReference>
<evidence type="ECO:0000313" key="2">
    <source>
        <dbReference type="Proteomes" id="UP001550850"/>
    </source>
</evidence>
<protein>
    <recommendedName>
        <fullName evidence="3">Thioesterase family protein</fullName>
    </recommendedName>
</protein>
<accession>A0ABV2YGI8</accession>
<comment type="caution">
    <text evidence="1">The sequence shown here is derived from an EMBL/GenBank/DDBJ whole genome shotgun (WGS) entry which is preliminary data.</text>
</comment>
<keyword evidence="2" id="KW-1185">Reference proteome</keyword>
<evidence type="ECO:0000313" key="1">
    <source>
        <dbReference type="EMBL" id="MEU3554838.1"/>
    </source>
</evidence>
<dbReference type="Gene3D" id="3.10.129.10">
    <property type="entry name" value="Hotdog Thioesterase"/>
    <property type="match status" value="1"/>
</dbReference>
<dbReference type="InterPro" id="IPR029069">
    <property type="entry name" value="HotDog_dom_sf"/>
</dbReference>
<dbReference type="RefSeq" id="WP_245967400.1">
    <property type="nucleotide sequence ID" value="NZ_BEVZ01000002.1"/>
</dbReference>
<reference evidence="1 2" key="1">
    <citation type="submission" date="2024-06" db="EMBL/GenBank/DDBJ databases">
        <title>The Natural Products Discovery Center: Release of the First 8490 Sequenced Strains for Exploring Actinobacteria Biosynthetic Diversity.</title>
        <authorList>
            <person name="Kalkreuter E."/>
            <person name="Kautsar S.A."/>
            <person name="Yang D."/>
            <person name="Bader C.D."/>
            <person name="Teijaro C.N."/>
            <person name="Fluegel L."/>
            <person name="Davis C.M."/>
            <person name="Simpson J.R."/>
            <person name="Lauterbach L."/>
            <person name="Steele A.D."/>
            <person name="Gui C."/>
            <person name="Meng S."/>
            <person name="Li G."/>
            <person name="Viehrig K."/>
            <person name="Ye F."/>
            <person name="Su P."/>
            <person name="Kiefer A.F."/>
            <person name="Nichols A."/>
            <person name="Cepeda A.J."/>
            <person name="Yan W."/>
            <person name="Fan B."/>
            <person name="Jiang Y."/>
            <person name="Adhikari A."/>
            <person name="Zheng C.-J."/>
            <person name="Schuster L."/>
            <person name="Cowan T.M."/>
            <person name="Smanski M.J."/>
            <person name="Chevrette M.G."/>
            <person name="De Carvalho L.P.S."/>
            <person name="Shen B."/>
        </authorList>
    </citation>
    <scope>NUCLEOTIDE SEQUENCE [LARGE SCALE GENOMIC DNA]</scope>
    <source>
        <strain evidence="1 2">NPDC038104</strain>
    </source>
</reference>
<evidence type="ECO:0008006" key="3">
    <source>
        <dbReference type="Google" id="ProtNLM"/>
    </source>
</evidence>
<name>A0ABV2YGI8_9ACTN</name>
<dbReference type="Proteomes" id="UP001550850">
    <property type="component" value="Unassembled WGS sequence"/>
</dbReference>